<evidence type="ECO:0000256" key="5">
    <source>
        <dbReference type="ARBA" id="ARBA00022723"/>
    </source>
</evidence>
<dbReference type="Gene3D" id="2.70.150.10">
    <property type="entry name" value="Calcium-transporting ATPase, cytoplasmic transduction domain A"/>
    <property type="match status" value="1"/>
</dbReference>
<keyword evidence="8" id="KW-0406">Ion transport</keyword>
<dbReference type="PANTHER" id="PTHR48085">
    <property type="entry name" value="CADMIUM/ZINC-TRANSPORTING ATPASE HMA2-RELATED"/>
    <property type="match status" value="1"/>
</dbReference>
<dbReference type="PATRIC" id="fig|1423735.3.peg.682"/>
<dbReference type="GO" id="GO:0046872">
    <property type="term" value="F:metal ion binding"/>
    <property type="evidence" value="ECO:0007669"/>
    <property type="project" value="UniProtKB-KW"/>
</dbReference>
<evidence type="ECO:0000256" key="11">
    <source>
        <dbReference type="ARBA" id="ARBA00049338"/>
    </source>
</evidence>
<dbReference type="GO" id="GO:0005886">
    <property type="term" value="C:plasma membrane"/>
    <property type="evidence" value="ECO:0007669"/>
    <property type="project" value="UniProtKB-SubCell"/>
</dbReference>
<name>A0A0R1VXW2_9LACO</name>
<dbReference type="Proteomes" id="UP000051315">
    <property type="component" value="Unassembled WGS sequence"/>
</dbReference>
<dbReference type="CDD" id="cd07544">
    <property type="entry name" value="P-type_ATPase_HM"/>
    <property type="match status" value="1"/>
</dbReference>
<dbReference type="InterPro" id="IPR036412">
    <property type="entry name" value="HAD-like_sf"/>
</dbReference>
<dbReference type="PRINTS" id="PR00119">
    <property type="entry name" value="CATATPASE"/>
</dbReference>
<dbReference type="InterPro" id="IPR001757">
    <property type="entry name" value="P_typ_ATPase"/>
</dbReference>
<dbReference type="InterPro" id="IPR059000">
    <property type="entry name" value="ATPase_P-type_domA"/>
</dbReference>
<evidence type="ECO:0000256" key="7">
    <source>
        <dbReference type="ARBA" id="ARBA00022989"/>
    </source>
</evidence>
<dbReference type="InterPro" id="IPR018303">
    <property type="entry name" value="ATPase_P-typ_P_site"/>
</dbReference>
<proteinExistence type="inferred from homology"/>
<comment type="catalytic activity">
    <reaction evidence="11">
        <text>Cd(2+)(in) + ATP + H2O = Cd(2+)(out) + ADP + phosphate + H(+)</text>
        <dbReference type="Rhea" id="RHEA:12132"/>
        <dbReference type="ChEBI" id="CHEBI:15377"/>
        <dbReference type="ChEBI" id="CHEBI:15378"/>
        <dbReference type="ChEBI" id="CHEBI:30616"/>
        <dbReference type="ChEBI" id="CHEBI:43474"/>
        <dbReference type="ChEBI" id="CHEBI:48775"/>
        <dbReference type="ChEBI" id="CHEBI:456216"/>
        <dbReference type="EC" id="7.2.2.21"/>
    </reaction>
</comment>
<evidence type="ECO:0000256" key="8">
    <source>
        <dbReference type="ARBA" id="ARBA00023065"/>
    </source>
</evidence>
<keyword evidence="4 12" id="KW-0812">Transmembrane</keyword>
<dbReference type="EMBL" id="AZFX01000089">
    <property type="protein sequence ID" value="KRM08356.1"/>
    <property type="molecule type" value="Genomic_DNA"/>
</dbReference>
<dbReference type="PROSITE" id="PS00154">
    <property type="entry name" value="ATPASE_E1_E2"/>
    <property type="match status" value="1"/>
</dbReference>
<keyword evidence="9 12" id="KW-0472">Membrane</keyword>
<feature type="transmembrane region" description="Helical" evidence="12">
    <location>
        <begin position="257"/>
        <end position="278"/>
    </location>
</feature>
<sequence length="621" mass="65987">MEVVIVGHQQKFLAVIGVGVVALLTEFVFHQAVAAQVIVTIVGAILAISMFIEMIKTLRSGKYGVDLLAIMSITATLAVGEYWASLMILVMLTGGDSLEDYAARRAGSDLKSLLDNSPQIAHIKRENQLVDVSIDEVHIGETVVIKPGESVPVDGLVIEGSGNFDESTMTGESRLVSKKPGSELLSGTINGDTAITMRVTKTAADSQYQTIVKLVKASQDKPAHFVRMADRYAVPFTIVSLLIAGIAWLISGDPHRFAEVLVVASPCPLILAAPVALVSGMSRASRNSIIVKSGTSIEKLARAKTAFFDKTGTITAGRLNVTQVVPAPEFTEAQLINLVGSLEIQSAHIFARAIVRYANDQDDFHNQPVSHFTETTGSGVIGQVAEHRVEAGRRNFVSAETPLVELAEGESIVYVTVDGQYAGHLTFADQLRPESTNTMARLRSLGIQHIAMLTGDKQQTAEHIAEQAGIDEVHAECLPQTKIDLITQAPAAQHPLIMVGDGVNDAPALAAADIGIAMGAHGASAASESADAVILKDDLSKVATAVKLSQETMAVAKHAVLIGIFICVVLMLIASFGVIPALFGAMLQEVVDTASILWALRARKSHEKVNKKTNHGDSLIA</sequence>
<evidence type="ECO:0000256" key="3">
    <source>
        <dbReference type="ARBA" id="ARBA00022539"/>
    </source>
</evidence>
<keyword evidence="8" id="KW-0813">Transport</keyword>
<evidence type="ECO:0000313" key="14">
    <source>
        <dbReference type="EMBL" id="KRM08356.1"/>
    </source>
</evidence>
<keyword evidence="3" id="KW-0104">Cadmium</keyword>
<keyword evidence="12" id="KW-0067">ATP-binding</keyword>
<dbReference type="GO" id="GO:0008551">
    <property type="term" value="F:P-type cadmium transporter activity"/>
    <property type="evidence" value="ECO:0007669"/>
    <property type="project" value="UniProtKB-EC"/>
</dbReference>
<evidence type="ECO:0000256" key="10">
    <source>
        <dbReference type="ARBA" id="ARBA00039103"/>
    </source>
</evidence>
<dbReference type="InterPro" id="IPR023299">
    <property type="entry name" value="ATPase_P-typ_cyto_dom_N"/>
</dbReference>
<comment type="caution">
    <text evidence="14">The sequence shown here is derived from an EMBL/GenBank/DDBJ whole genome shotgun (WGS) entry which is preliminary data.</text>
</comment>
<evidence type="ECO:0000256" key="9">
    <source>
        <dbReference type="ARBA" id="ARBA00023136"/>
    </source>
</evidence>
<evidence type="ECO:0000256" key="6">
    <source>
        <dbReference type="ARBA" id="ARBA00022967"/>
    </source>
</evidence>
<dbReference type="NCBIfam" id="TIGR01512">
    <property type="entry name" value="ATPase-IB2_Cd"/>
    <property type="match status" value="1"/>
</dbReference>
<dbReference type="InterPro" id="IPR023298">
    <property type="entry name" value="ATPase_P-typ_TM_dom_sf"/>
</dbReference>
<dbReference type="NCBIfam" id="TIGR01525">
    <property type="entry name" value="ATPase-IB_hvy"/>
    <property type="match status" value="1"/>
</dbReference>
<dbReference type="GO" id="GO:0016887">
    <property type="term" value="F:ATP hydrolysis activity"/>
    <property type="evidence" value="ECO:0007669"/>
    <property type="project" value="InterPro"/>
</dbReference>
<evidence type="ECO:0000313" key="15">
    <source>
        <dbReference type="Proteomes" id="UP000051315"/>
    </source>
</evidence>
<protein>
    <recommendedName>
        <fullName evidence="10">Cd(2+)-exporting ATPase</fullName>
        <ecNumber evidence="10">7.2.2.21</ecNumber>
    </recommendedName>
</protein>
<evidence type="ECO:0000256" key="1">
    <source>
        <dbReference type="ARBA" id="ARBA00004651"/>
    </source>
</evidence>
<dbReference type="SUPFAM" id="SSF56784">
    <property type="entry name" value="HAD-like"/>
    <property type="match status" value="1"/>
</dbReference>
<dbReference type="InterPro" id="IPR023214">
    <property type="entry name" value="HAD_sf"/>
</dbReference>
<dbReference type="InterPro" id="IPR044492">
    <property type="entry name" value="P_typ_ATPase_HD_dom"/>
</dbReference>
<feature type="transmembrane region" description="Helical" evidence="12">
    <location>
        <begin position="232"/>
        <end position="251"/>
    </location>
</feature>
<dbReference type="SFLD" id="SFLDG00002">
    <property type="entry name" value="C1.7:_P-type_atpase_like"/>
    <property type="match status" value="1"/>
</dbReference>
<dbReference type="SUPFAM" id="SSF81653">
    <property type="entry name" value="Calcium ATPase, transduction domain A"/>
    <property type="match status" value="1"/>
</dbReference>
<evidence type="ECO:0000256" key="4">
    <source>
        <dbReference type="ARBA" id="ARBA00022692"/>
    </source>
</evidence>
<dbReference type="FunFam" id="2.70.150.10:FF:000002">
    <property type="entry name" value="Copper-transporting ATPase 1, putative"/>
    <property type="match status" value="1"/>
</dbReference>
<dbReference type="PRINTS" id="PR00120">
    <property type="entry name" value="HATPASE"/>
</dbReference>
<comment type="similarity">
    <text evidence="2 12">Belongs to the cation transport ATPase (P-type) (TC 3.A.3) family. Type IB subfamily.</text>
</comment>
<keyword evidence="12" id="KW-1003">Cell membrane</keyword>
<dbReference type="NCBIfam" id="TIGR01494">
    <property type="entry name" value="ATPase_P-type"/>
    <property type="match status" value="1"/>
</dbReference>
<evidence type="ECO:0000256" key="2">
    <source>
        <dbReference type="ARBA" id="ARBA00006024"/>
    </source>
</evidence>
<gene>
    <name evidence="14" type="ORF">FC15_GL000651</name>
</gene>
<feature type="transmembrane region" description="Helical" evidence="12">
    <location>
        <begin position="559"/>
        <end position="583"/>
    </location>
</feature>
<evidence type="ECO:0000256" key="12">
    <source>
        <dbReference type="RuleBase" id="RU362081"/>
    </source>
</evidence>
<feature type="transmembrane region" description="Helical" evidence="12">
    <location>
        <begin position="37"/>
        <end position="55"/>
    </location>
</feature>
<feature type="domain" description="P-type ATPase A" evidence="13">
    <location>
        <begin position="117"/>
        <end position="216"/>
    </location>
</feature>
<evidence type="ECO:0000259" key="13">
    <source>
        <dbReference type="Pfam" id="PF00122"/>
    </source>
</evidence>
<dbReference type="Pfam" id="PF00702">
    <property type="entry name" value="Hydrolase"/>
    <property type="match status" value="1"/>
</dbReference>
<keyword evidence="7 12" id="KW-1133">Transmembrane helix</keyword>
<keyword evidence="12" id="KW-0547">Nucleotide-binding</keyword>
<dbReference type="InterPro" id="IPR008250">
    <property type="entry name" value="ATPase_P-typ_transduc_dom_A_sf"/>
</dbReference>
<dbReference type="Gene3D" id="3.40.1110.10">
    <property type="entry name" value="Calcium-transporting ATPase, cytoplasmic domain N"/>
    <property type="match status" value="1"/>
</dbReference>
<dbReference type="InterPro" id="IPR051014">
    <property type="entry name" value="Cation_Transport_ATPase_IB"/>
</dbReference>
<dbReference type="EC" id="7.2.2.21" evidence="10"/>
<keyword evidence="15" id="KW-1185">Reference proteome</keyword>
<reference evidence="14 15" key="1">
    <citation type="journal article" date="2015" name="Genome Announc.">
        <title>Expanding the biotechnology potential of lactobacilli through comparative genomics of 213 strains and associated genera.</title>
        <authorList>
            <person name="Sun Z."/>
            <person name="Harris H.M."/>
            <person name="McCann A."/>
            <person name="Guo C."/>
            <person name="Argimon S."/>
            <person name="Zhang W."/>
            <person name="Yang X."/>
            <person name="Jeffery I.B."/>
            <person name="Cooney J.C."/>
            <person name="Kagawa T.F."/>
            <person name="Liu W."/>
            <person name="Song Y."/>
            <person name="Salvetti E."/>
            <person name="Wrobel A."/>
            <person name="Rasinkangas P."/>
            <person name="Parkhill J."/>
            <person name="Rea M.C."/>
            <person name="O'Sullivan O."/>
            <person name="Ritari J."/>
            <person name="Douillard F.P."/>
            <person name="Paul Ross R."/>
            <person name="Yang R."/>
            <person name="Briner A.E."/>
            <person name="Felis G.E."/>
            <person name="de Vos W.M."/>
            <person name="Barrangou R."/>
            <person name="Klaenhammer T.R."/>
            <person name="Caufield P.W."/>
            <person name="Cui Y."/>
            <person name="Zhang H."/>
            <person name="O'Toole P.W."/>
        </authorList>
    </citation>
    <scope>NUCLEOTIDE SEQUENCE [LARGE SCALE GENOMIC DNA]</scope>
    <source>
        <strain evidence="14 15">DSM 17758</strain>
    </source>
</reference>
<dbReference type="PANTHER" id="PTHR48085:SF5">
    <property type="entry name" value="CADMIUM_ZINC-TRANSPORTING ATPASE HMA4-RELATED"/>
    <property type="match status" value="1"/>
</dbReference>
<dbReference type="SFLD" id="SFLDF00027">
    <property type="entry name" value="p-type_atpase"/>
    <property type="match status" value="1"/>
</dbReference>
<dbReference type="Gene3D" id="3.40.50.1000">
    <property type="entry name" value="HAD superfamily/HAD-like"/>
    <property type="match status" value="1"/>
</dbReference>
<feature type="transmembrane region" description="Helical" evidence="12">
    <location>
        <begin position="12"/>
        <end position="30"/>
    </location>
</feature>
<dbReference type="GO" id="GO:0005524">
    <property type="term" value="F:ATP binding"/>
    <property type="evidence" value="ECO:0007669"/>
    <property type="project" value="UniProtKB-UniRule"/>
</dbReference>
<dbReference type="STRING" id="1423735.FC15_GL000651"/>
<dbReference type="AlphaFoldDB" id="A0A0R1VXW2"/>
<dbReference type="SUPFAM" id="SSF81665">
    <property type="entry name" value="Calcium ATPase, transmembrane domain M"/>
    <property type="match status" value="1"/>
</dbReference>
<keyword evidence="6" id="KW-1278">Translocase</keyword>
<dbReference type="SFLD" id="SFLDS00003">
    <property type="entry name" value="Haloacid_Dehalogenase"/>
    <property type="match status" value="1"/>
</dbReference>
<accession>A0A0R1VXW2</accession>
<dbReference type="Pfam" id="PF00122">
    <property type="entry name" value="E1-E2_ATPase"/>
    <property type="match status" value="1"/>
</dbReference>
<organism evidence="14 15">
    <name type="scientific">Lapidilactobacillus concavus DSM 17758</name>
    <dbReference type="NCBI Taxonomy" id="1423735"/>
    <lineage>
        <taxon>Bacteria</taxon>
        <taxon>Bacillati</taxon>
        <taxon>Bacillota</taxon>
        <taxon>Bacilli</taxon>
        <taxon>Lactobacillales</taxon>
        <taxon>Lactobacillaceae</taxon>
        <taxon>Lapidilactobacillus</taxon>
    </lineage>
</organism>
<dbReference type="InterPro" id="IPR027256">
    <property type="entry name" value="P-typ_ATPase_IB"/>
</dbReference>
<comment type="subcellular location">
    <subcellularLocation>
        <location evidence="1">Cell membrane</location>
        <topology evidence="1">Multi-pass membrane protein</topology>
    </subcellularLocation>
</comment>
<keyword evidence="5 12" id="KW-0479">Metal-binding</keyword>